<dbReference type="AlphaFoldDB" id="F0RQQ8"/>
<keyword evidence="2" id="KW-0614">Plasmid</keyword>
<feature type="chain" id="PRO_5003256204" evidence="1">
    <location>
        <begin position="23"/>
        <end position="491"/>
    </location>
</feature>
<dbReference type="Proteomes" id="UP000007718">
    <property type="component" value="Plasmid pDEIPR02"/>
</dbReference>
<reference evidence="2 3" key="2">
    <citation type="journal article" date="2012" name="Stand. Genomic Sci.">
        <title>Complete genome sequence of the orange-red pigmented, radioresistant Deinococcus proteolyticus type strain (MRP(T)).</title>
        <authorList>
            <person name="Copeland A."/>
            <person name="Zeytun A."/>
            <person name="Yassawong M."/>
            <person name="Nolan M."/>
            <person name="Lucas S."/>
            <person name="Hammon N."/>
            <person name="Deshpande S."/>
            <person name="Cheng J.F."/>
            <person name="Han C."/>
            <person name="Tapia R."/>
            <person name="Goodwin L.A."/>
            <person name="Pitluck S."/>
            <person name="Mavromatis K."/>
            <person name="Liolios K."/>
            <person name="Pagani I."/>
            <person name="Ivanova N."/>
            <person name="Mikhailova N."/>
            <person name="Pati A."/>
            <person name="Chen A."/>
            <person name="Palaniappan K."/>
            <person name="Land M."/>
            <person name="Hauser L."/>
            <person name="Jeffries C.D."/>
            <person name="Brambilla E.M."/>
            <person name="Rohde M."/>
            <person name="Sikorski J."/>
            <person name="Pukall R."/>
            <person name="Goker M."/>
            <person name="Detter J.C."/>
            <person name="Woyke T."/>
            <person name="Bristow J."/>
            <person name="Eisen J.A."/>
            <person name="Markowitz V."/>
            <person name="Hugenholtz P."/>
            <person name="Kyrpides N.C."/>
            <person name="Klenk H.P."/>
            <person name="Lapidus A."/>
        </authorList>
    </citation>
    <scope>NUCLEOTIDE SEQUENCE [LARGE SCALE GENOMIC DNA]</scope>
    <source>
        <strain evidence="3">ATCC 35074 / DSM 20540 / JCM 6276 / NBRC 101906 / NCIMB 13154 / VKM Ac-1939 / CCM 2703 / MRP</strain>
        <plasmid evidence="3">Plasmid pDEIPR02</plasmid>
    </source>
</reference>
<dbReference type="HOGENOM" id="CLU_555200_0_0_0"/>
<dbReference type="EMBL" id="CP002538">
    <property type="protein sequence ID" value="ADY27617.1"/>
    <property type="molecule type" value="Genomic_DNA"/>
</dbReference>
<evidence type="ECO:0000313" key="3">
    <source>
        <dbReference type="Proteomes" id="UP000007718"/>
    </source>
</evidence>
<reference evidence="3" key="1">
    <citation type="submission" date="2011-02" db="EMBL/GenBank/DDBJ databases">
        <title>The complete sequence of plasmid2 of Deinococcus proteolyticus DSM 20540.</title>
        <authorList>
            <consortium name="US DOE Joint Genome Institute (JGI-PGF)"/>
            <person name="Lucas S."/>
            <person name="Copeland A."/>
            <person name="Lapidus A."/>
            <person name="Bruce D."/>
            <person name="Goodwin L."/>
            <person name="Pitluck S."/>
            <person name="Kyrpides N."/>
            <person name="Mavromatis K."/>
            <person name="Pagani I."/>
            <person name="Ivanova N."/>
            <person name="Ovchinnikova G."/>
            <person name="Zeytun A."/>
            <person name="Detter J.C."/>
            <person name="Han C."/>
            <person name="Land M."/>
            <person name="Hauser L."/>
            <person name="Markowitz V."/>
            <person name="Cheng J.-F."/>
            <person name="Hugenholtz P."/>
            <person name="Woyke T."/>
            <person name="Wu D."/>
            <person name="Pukall R."/>
            <person name="Steenblock K."/>
            <person name="Brambilla E."/>
            <person name="Klenk H.-P."/>
            <person name="Eisen J.A."/>
        </authorList>
    </citation>
    <scope>NUCLEOTIDE SEQUENCE [LARGE SCALE GENOMIC DNA]</scope>
    <source>
        <strain evidence="3">ATCC 35074 / DSM 20540 / JCM 6276 / NBRC 101906 / NCIMB 13154 / VKM Ac-1939 / CCM 2703 / MRP</strain>
        <plasmid evidence="3">Plasmid pDEIPR02</plasmid>
    </source>
</reference>
<dbReference type="KEGG" id="dpt:Deipr_2500"/>
<protein>
    <submittedName>
        <fullName evidence="2">Uncharacterized protein</fullName>
    </submittedName>
</protein>
<organism evidence="2 3">
    <name type="scientific">Deinococcus proteolyticus (strain ATCC 35074 / DSM 20540 / JCM 6276 / NBRC 101906 / NCIMB 13154 / VKM Ac-1939 / CCM 2703 / MRP)</name>
    <dbReference type="NCBI Taxonomy" id="693977"/>
    <lineage>
        <taxon>Bacteria</taxon>
        <taxon>Thermotogati</taxon>
        <taxon>Deinococcota</taxon>
        <taxon>Deinococci</taxon>
        <taxon>Deinococcales</taxon>
        <taxon>Deinococcaceae</taxon>
        <taxon>Deinococcus</taxon>
    </lineage>
</organism>
<feature type="signal peptide" evidence="1">
    <location>
        <begin position="1"/>
        <end position="22"/>
    </location>
</feature>
<gene>
    <name evidence="2" type="ordered locus">Deipr_2500</name>
</gene>
<evidence type="ECO:0000313" key="2">
    <source>
        <dbReference type="EMBL" id="ADY27617.1"/>
    </source>
</evidence>
<evidence type="ECO:0000256" key="1">
    <source>
        <dbReference type="SAM" id="SignalP"/>
    </source>
</evidence>
<keyword evidence="3" id="KW-1185">Reference proteome</keyword>
<geneLocation type="plasmid" evidence="2 3">
    <name>pDEIPR02</name>
</geneLocation>
<accession>F0RQQ8</accession>
<proteinExistence type="predicted"/>
<sequence>MNIKVFGMTTLLLLNVAAPALAAAPQARQGVEITTQQVSPNLQTQIGNLLGLPDSSLGGLLGQQGDGLLGQLLGGNLNPGSLLNGSVLGSVMNGGGLSSLLGGSPLAGLLGGGEGGLLTGLLGGSPLGGLLSGGAGGLLGGLTGGGGLGGILGSVLGGGGGGGLLGGLLGGGGLTGIVSMIPGMQWLAAAGPMMGAIMDLPVIGNLLGSIPGVSQLLGFLGMGTPSANLGPLVKQINDTGKFTQAVQNIVQTSAGVASTEQYKNMAGDTNHLMKMVGSNQKFTSEQVKNNPKAVAQAAEAALTNRQRENWQKAKQSGSPMAHIAAKEANNILDQMKLNAQRNASNAAALQAVKKTATEANKVAAETTAFRQETASAVKNARKTEDLLKLSTATQLEQLRVAALNSAALTSALANQTAVEVAQAETLNSILQEIQTNRLGKAEIIMNQIEAKNRVTQENLQKSQQYTENLAEGVKNNMDGSSIKGIDLMGDN</sequence>
<dbReference type="RefSeq" id="WP_013615971.1">
    <property type="nucleotide sequence ID" value="NC_015162.1"/>
</dbReference>
<keyword evidence="1" id="KW-0732">Signal</keyword>
<name>F0RQQ8_DEIPM</name>